<evidence type="ECO:0000259" key="1">
    <source>
        <dbReference type="Pfam" id="PF14214"/>
    </source>
</evidence>
<dbReference type="STRING" id="1051891.A0A0C3PU60"/>
<dbReference type="AlphaFoldDB" id="A0A0C3PU60"/>
<dbReference type="InterPro" id="IPR025476">
    <property type="entry name" value="Helitron_helicase-like"/>
</dbReference>
<dbReference type="OrthoDB" id="432234at2759"/>
<evidence type="ECO:0000313" key="3">
    <source>
        <dbReference type="Proteomes" id="UP000054248"/>
    </source>
</evidence>
<organism evidence="2 3">
    <name type="scientific">Tulasnella calospora MUT 4182</name>
    <dbReference type="NCBI Taxonomy" id="1051891"/>
    <lineage>
        <taxon>Eukaryota</taxon>
        <taxon>Fungi</taxon>
        <taxon>Dikarya</taxon>
        <taxon>Basidiomycota</taxon>
        <taxon>Agaricomycotina</taxon>
        <taxon>Agaricomycetes</taxon>
        <taxon>Cantharellales</taxon>
        <taxon>Tulasnellaceae</taxon>
        <taxon>Tulasnella</taxon>
    </lineage>
</organism>
<dbReference type="Proteomes" id="UP000054248">
    <property type="component" value="Unassembled WGS sequence"/>
</dbReference>
<keyword evidence="3" id="KW-1185">Reference proteome</keyword>
<feature type="domain" description="Helitron helicase-like" evidence="1">
    <location>
        <begin position="37"/>
        <end position="241"/>
    </location>
</feature>
<feature type="non-terminal residue" evidence="2">
    <location>
        <position position="241"/>
    </location>
</feature>
<name>A0A0C3PU60_9AGAM</name>
<evidence type="ECO:0000313" key="2">
    <source>
        <dbReference type="EMBL" id="KIO18350.1"/>
    </source>
</evidence>
<accession>A0A0C3PU60</accession>
<gene>
    <name evidence="2" type="ORF">M407DRAFT_84039</name>
</gene>
<reference evidence="3" key="2">
    <citation type="submission" date="2015-01" db="EMBL/GenBank/DDBJ databases">
        <title>Evolutionary Origins and Diversification of the Mycorrhizal Mutualists.</title>
        <authorList>
            <consortium name="DOE Joint Genome Institute"/>
            <consortium name="Mycorrhizal Genomics Consortium"/>
            <person name="Kohler A."/>
            <person name="Kuo A."/>
            <person name="Nagy L.G."/>
            <person name="Floudas D."/>
            <person name="Copeland A."/>
            <person name="Barry K.W."/>
            <person name="Cichocki N."/>
            <person name="Veneault-Fourrey C."/>
            <person name="LaButti K."/>
            <person name="Lindquist E.A."/>
            <person name="Lipzen A."/>
            <person name="Lundell T."/>
            <person name="Morin E."/>
            <person name="Murat C."/>
            <person name="Riley R."/>
            <person name="Ohm R."/>
            <person name="Sun H."/>
            <person name="Tunlid A."/>
            <person name="Henrissat B."/>
            <person name="Grigoriev I.V."/>
            <person name="Hibbett D.S."/>
            <person name="Martin F."/>
        </authorList>
    </citation>
    <scope>NUCLEOTIDE SEQUENCE [LARGE SCALE GENOMIC DNA]</scope>
    <source>
        <strain evidence="3">MUT 4182</strain>
    </source>
</reference>
<proteinExistence type="predicted"/>
<dbReference type="HOGENOM" id="CLU_080483_0_0_1"/>
<dbReference type="Pfam" id="PF14214">
    <property type="entry name" value="Helitron_like_N"/>
    <property type="match status" value="1"/>
</dbReference>
<sequence length="241" mass="27531">MFPTLFPLGVSGFDDPNRPVPIGSQKQADYYFDTYDKSFRNHRLFMFVVLNIFQKRATHLHTYFSTRKSNFDLVAQKLSKLTPEVITSVADHLEREGKFSDLSPAQREVLELLRKVDTIAARVPGSHASKIFTQNEIRAYMGYFRLPAIYLTMNPSPMHSPIFQVMCGDKTIDLSKRFPMLVGSRERALQLASDPVAAADFFNFSIEWLFQKMLGWNPETRKSSLQGGILGRLKAYYGTAE</sequence>
<reference evidence="2 3" key="1">
    <citation type="submission" date="2014-04" db="EMBL/GenBank/DDBJ databases">
        <authorList>
            <consortium name="DOE Joint Genome Institute"/>
            <person name="Kuo A."/>
            <person name="Girlanda M."/>
            <person name="Perotto S."/>
            <person name="Kohler A."/>
            <person name="Nagy L.G."/>
            <person name="Floudas D."/>
            <person name="Copeland A."/>
            <person name="Barry K.W."/>
            <person name="Cichocki N."/>
            <person name="Veneault-Fourrey C."/>
            <person name="LaButti K."/>
            <person name="Lindquist E.A."/>
            <person name="Lipzen A."/>
            <person name="Lundell T."/>
            <person name="Morin E."/>
            <person name="Murat C."/>
            <person name="Sun H."/>
            <person name="Tunlid A."/>
            <person name="Henrissat B."/>
            <person name="Grigoriev I.V."/>
            <person name="Hibbett D.S."/>
            <person name="Martin F."/>
            <person name="Nordberg H.P."/>
            <person name="Cantor M.N."/>
            <person name="Hua S.X."/>
        </authorList>
    </citation>
    <scope>NUCLEOTIDE SEQUENCE [LARGE SCALE GENOMIC DNA]</scope>
    <source>
        <strain evidence="2 3">MUT 4182</strain>
    </source>
</reference>
<protein>
    <recommendedName>
        <fullName evidence="1">Helitron helicase-like domain-containing protein</fullName>
    </recommendedName>
</protein>
<dbReference type="EMBL" id="KN823293">
    <property type="protein sequence ID" value="KIO18350.1"/>
    <property type="molecule type" value="Genomic_DNA"/>
</dbReference>